<gene>
    <name evidence="1" type="ORF">HMPREF9019_1296</name>
</gene>
<keyword evidence="2" id="KW-1185">Reference proteome</keyword>
<name>D1W109_9BACT</name>
<dbReference type="EMBL" id="ADEF01000048">
    <property type="protein sequence ID" value="EFA97075.1"/>
    <property type="molecule type" value="Genomic_DNA"/>
</dbReference>
<accession>D1W109</accession>
<sequence length="39" mass="4811">MIKIRYERSSRKEEYIYKYVKIEEKAIIMVIICIIMAKN</sequence>
<reference evidence="1 2" key="1">
    <citation type="submission" date="2009-12" db="EMBL/GenBank/DDBJ databases">
        <title>Genome Sequence of Prevotella timonensis CRIS 5C-B1.</title>
        <authorList>
            <person name="Durkin A.S."/>
            <person name="Madupu R."/>
            <person name="Torralba M."/>
            <person name="Methe B."/>
            <person name="Sutton G."/>
            <person name="Strausberg R.L."/>
            <person name="Nelson K.E."/>
        </authorList>
    </citation>
    <scope>NUCLEOTIDE SEQUENCE [LARGE SCALE GENOMIC DNA]</scope>
    <source>
        <strain evidence="1 2">CRIS 5C-B1</strain>
    </source>
</reference>
<evidence type="ECO:0000313" key="1">
    <source>
        <dbReference type="EMBL" id="EFA97075.1"/>
    </source>
</evidence>
<dbReference type="Proteomes" id="UP000004001">
    <property type="component" value="Unassembled WGS sequence"/>
</dbReference>
<protein>
    <submittedName>
        <fullName evidence="1">Uncharacterized protein</fullName>
    </submittedName>
</protein>
<proteinExistence type="predicted"/>
<organism evidence="1 2">
    <name type="scientific">Hoylesella timonensis CRIS 5C-B1</name>
    <dbReference type="NCBI Taxonomy" id="679189"/>
    <lineage>
        <taxon>Bacteria</taxon>
        <taxon>Pseudomonadati</taxon>
        <taxon>Bacteroidota</taxon>
        <taxon>Bacteroidia</taxon>
        <taxon>Bacteroidales</taxon>
        <taxon>Prevotellaceae</taxon>
        <taxon>Hoylesella</taxon>
    </lineage>
</organism>
<dbReference type="AlphaFoldDB" id="D1W109"/>
<comment type="caution">
    <text evidence="1">The sequence shown here is derived from an EMBL/GenBank/DDBJ whole genome shotgun (WGS) entry which is preliminary data.</text>
</comment>
<evidence type="ECO:0000313" key="2">
    <source>
        <dbReference type="Proteomes" id="UP000004001"/>
    </source>
</evidence>